<keyword evidence="6" id="KW-1185">Reference proteome</keyword>
<dbReference type="Gene3D" id="1.10.10.10">
    <property type="entry name" value="Winged helix-like DNA-binding domain superfamily/Winged helix DNA-binding domain"/>
    <property type="match status" value="1"/>
</dbReference>
<keyword evidence="3" id="KW-0804">Transcription</keyword>
<dbReference type="EMBL" id="PIPN01000004">
    <property type="protein sequence ID" value="RUO29398.1"/>
    <property type="molecule type" value="Genomic_DNA"/>
</dbReference>
<comment type="caution">
    <text evidence="5">The sequence shown here is derived from an EMBL/GenBank/DDBJ whole genome shotgun (WGS) entry which is preliminary data.</text>
</comment>
<dbReference type="SUPFAM" id="SSF46894">
    <property type="entry name" value="C-terminal effector domain of the bipartite response regulators"/>
    <property type="match status" value="1"/>
</dbReference>
<dbReference type="PANTHER" id="PTHR44688">
    <property type="entry name" value="DNA-BINDING TRANSCRIPTIONAL ACTIVATOR DEVR_DOSR"/>
    <property type="match status" value="1"/>
</dbReference>
<proteinExistence type="predicted"/>
<evidence type="ECO:0000256" key="1">
    <source>
        <dbReference type="ARBA" id="ARBA00023015"/>
    </source>
</evidence>
<evidence type="ECO:0000256" key="3">
    <source>
        <dbReference type="ARBA" id="ARBA00023163"/>
    </source>
</evidence>
<dbReference type="PRINTS" id="PR00038">
    <property type="entry name" value="HTHLUXR"/>
</dbReference>
<dbReference type="PROSITE" id="PS50043">
    <property type="entry name" value="HTH_LUXR_2"/>
    <property type="match status" value="1"/>
</dbReference>
<dbReference type="SMART" id="SM00421">
    <property type="entry name" value="HTH_LUXR"/>
    <property type="match status" value="1"/>
</dbReference>
<dbReference type="InterPro" id="IPR016032">
    <property type="entry name" value="Sig_transdc_resp-reg_C-effctor"/>
</dbReference>
<evidence type="ECO:0000313" key="6">
    <source>
        <dbReference type="Proteomes" id="UP000287410"/>
    </source>
</evidence>
<dbReference type="Pfam" id="PF00196">
    <property type="entry name" value="GerE"/>
    <property type="match status" value="1"/>
</dbReference>
<evidence type="ECO:0000259" key="4">
    <source>
        <dbReference type="PROSITE" id="PS50043"/>
    </source>
</evidence>
<accession>A0ABY0BY38</accession>
<evidence type="ECO:0000256" key="2">
    <source>
        <dbReference type="ARBA" id="ARBA00023125"/>
    </source>
</evidence>
<dbReference type="PANTHER" id="PTHR44688:SF16">
    <property type="entry name" value="DNA-BINDING TRANSCRIPTIONAL ACTIVATOR DEVR_DOSR"/>
    <property type="match status" value="1"/>
</dbReference>
<dbReference type="InterPro" id="IPR000792">
    <property type="entry name" value="Tscrpt_reg_LuxR_C"/>
</dbReference>
<dbReference type="RefSeq" id="WP_126789665.1">
    <property type="nucleotide sequence ID" value="NZ_PIPN01000004.1"/>
</dbReference>
<keyword evidence="2" id="KW-0238">DNA-binding</keyword>
<dbReference type="InterPro" id="IPR036388">
    <property type="entry name" value="WH-like_DNA-bd_sf"/>
</dbReference>
<protein>
    <recommendedName>
        <fullName evidence="4">HTH luxR-type domain-containing protein</fullName>
    </recommendedName>
</protein>
<sequence>MTFITITNDRTWLNQWTALLALVKTDRVRHHSISLREFSRLRLEPGSIIFIDTQALGMPKYLPYNPHPNMDQCSVVLTNTTDLSDTALLHFLKAGFNGVIRLGERPECVLKALEAISKGQTWFPRRIVEQAVRDYQRTNTTPEQVVYELAAAYELSKREQQVCLELIHGQKNCYIAKKLFISTHTVKCHVTNLYRKLGIRSRHEILNLVNRRMQRREDTALAS</sequence>
<dbReference type="PROSITE" id="PS00622">
    <property type="entry name" value="HTH_LUXR_1"/>
    <property type="match status" value="1"/>
</dbReference>
<dbReference type="Proteomes" id="UP000287410">
    <property type="component" value="Unassembled WGS sequence"/>
</dbReference>
<name>A0ABY0BY38_9GAMM</name>
<reference evidence="5 6" key="1">
    <citation type="journal article" date="2018" name="Front. Microbiol.">
        <title>Genome-Based Analysis Reveals the Taxonomy and Diversity of the Family Idiomarinaceae.</title>
        <authorList>
            <person name="Liu Y."/>
            <person name="Lai Q."/>
            <person name="Shao Z."/>
        </authorList>
    </citation>
    <scope>NUCLEOTIDE SEQUENCE [LARGE SCALE GENOMIC DNA]</scope>
    <source>
        <strain evidence="5 6">GBSy1</strain>
    </source>
</reference>
<keyword evidence="1" id="KW-0805">Transcription regulation</keyword>
<gene>
    <name evidence="5" type="ORF">CWE12_10495</name>
</gene>
<evidence type="ECO:0000313" key="5">
    <source>
        <dbReference type="EMBL" id="RUO29398.1"/>
    </source>
</evidence>
<dbReference type="CDD" id="cd06170">
    <property type="entry name" value="LuxR_C_like"/>
    <property type="match status" value="1"/>
</dbReference>
<organism evidence="5 6">
    <name type="scientific">Aliidiomarina sedimenti</name>
    <dbReference type="NCBI Taxonomy" id="1933879"/>
    <lineage>
        <taxon>Bacteria</taxon>
        <taxon>Pseudomonadati</taxon>
        <taxon>Pseudomonadota</taxon>
        <taxon>Gammaproteobacteria</taxon>
        <taxon>Alteromonadales</taxon>
        <taxon>Idiomarinaceae</taxon>
        <taxon>Aliidiomarina</taxon>
    </lineage>
</organism>
<feature type="domain" description="HTH luxR-type" evidence="4">
    <location>
        <begin position="148"/>
        <end position="213"/>
    </location>
</feature>
<dbReference type="Gene3D" id="3.40.50.2300">
    <property type="match status" value="1"/>
</dbReference>